<reference evidence="16" key="3">
    <citation type="submission" date="2025-09" db="UniProtKB">
        <authorList>
            <consortium name="Ensembl"/>
        </authorList>
    </citation>
    <scope>IDENTIFICATION</scope>
</reference>
<evidence type="ECO:0000256" key="1">
    <source>
        <dbReference type="ARBA" id="ARBA00000900"/>
    </source>
</evidence>
<keyword evidence="7" id="KW-0808">Transferase</keyword>
<comment type="subcellular location">
    <subcellularLocation>
        <location evidence="2">Cytoplasm</location>
    </subcellularLocation>
</comment>
<dbReference type="GO" id="GO:0061630">
    <property type="term" value="F:ubiquitin protein ligase activity"/>
    <property type="evidence" value="ECO:0007669"/>
    <property type="project" value="UniProtKB-EC"/>
</dbReference>
<dbReference type="InParanoid" id="W5LW03"/>
<dbReference type="GeneTree" id="ENSGT01030000234583"/>
<dbReference type="InterPro" id="IPR050143">
    <property type="entry name" value="TRIM/RBCC"/>
</dbReference>
<evidence type="ECO:0000256" key="13">
    <source>
        <dbReference type="PROSITE-ProRule" id="PRU00024"/>
    </source>
</evidence>
<keyword evidence="8" id="KW-0479">Metal-binding</keyword>
<keyword evidence="11" id="KW-0862">Zinc</keyword>
<dbReference type="PROSITE" id="PS50089">
    <property type="entry name" value="ZF_RING_2"/>
    <property type="match status" value="1"/>
</dbReference>
<evidence type="ECO:0000256" key="12">
    <source>
        <dbReference type="ARBA" id="ARBA00023054"/>
    </source>
</evidence>
<dbReference type="AlphaFoldDB" id="W5LW03"/>
<dbReference type="Gene3D" id="3.30.160.60">
    <property type="entry name" value="Classic Zinc Finger"/>
    <property type="match status" value="1"/>
</dbReference>
<name>W5LW03_LEPOC</name>
<dbReference type="GO" id="GO:0008270">
    <property type="term" value="F:zinc ion binding"/>
    <property type="evidence" value="ECO:0007669"/>
    <property type="project" value="UniProtKB-KW"/>
</dbReference>
<dbReference type="HOGENOM" id="CLU_013137_6_4_1"/>
<keyword evidence="6" id="KW-0963">Cytoplasm</keyword>
<dbReference type="STRING" id="7918.ENSLOCP00000000310"/>
<dbReference type="GO" id="GO:0005737">
    <property type="term" value="C:cytoplasm"/>
    <property type="evidence" value="ECO:0007669"/>
    <property type="project" value="UniProtKB-SubCell"/>
</dbReference>
<dbReference type="Bgee" id="ENSLOCG00000000285">
    <property type="expression patterns" value="Expressed in intestine and 12 other cell types or tissues"/>
</dbReference>
<dbReference type="Ensembl" id="ENSLOCT00000000310.1">
    <property type="protein sequence ID" value="ENSLOCP00000000310.1"/>
    <property type="gene ID" value="ENSLOCG00000000285.1"/>
</dbReference>
<evidence type="ECO:0000256" key="3">
    <source>
        <dbReference type="ARBA" id="ARBA00004906"/>
    </source>
</evidence>
<dbReference type="Proteomes" id="UP000018468">
    <property type="component" value="Unassembled WGS sequence"/>
</dbReference>
<dbReference type="Pfam" id="PF15227">
    <property type="entry name" value="zf-C3HC4_4"/>
    <property type="match status" value="1"/>
</dbReference>
<dbReference type="InterPro" id="IPR001841">
    <property type="entry name" value="Znf_RING"/>
</dbReference>
<evidence type="ECO:0000256" key="11">
    <source>
        <dbReference type="ARBA" id="ARBA00022833"/>
    </source>
</evidence>
<dbReference type="Gene3D" id="3.30.40.10">
    <property type="entry name" value="Zinc/RING finger domain, C3HC4 (zinc finger)"/>
    <property type="match status" value="1"/>
</dbReference>
<feature type="domain" description="RING-type" evidence="14">
    <location>
        <begin position="12"/>
        <end position="53"/>
    </location>
</feature>
<evidence type="ECO:0000313" key="16">
    <source>
        <dbReference type="Ensembl" id="ENSLOCP00000000310.1"/>
    </source>
</evidence>
<keyword evidence="17" id="KW-1185">Reference proteome</keyword>
<proteinExistence type="inferred from homology"/>
<keyword evidence="12" id="KW-0175">Coiled coil</keyword>
<evidence type="ECO:0000256" key="7">
    <source>
        <dbReference type="ARBA" id="ARBA00022679"/>
    </source>
</evidence>
<evidence type="ECO:0000259" key="15">
    <source>
        <dbReference type="PROSITE" id="PS50119"/>
    </source>
</evidence>
<reference evidence="16" key="2">
    <citation type="submission" date="2025-08" db="UniProtKB">
        <authorList>
            <consortium name="Ensembl"/>
        </authorList>
    </citation>
    <scope>IDENTIFICATION</scope>
</reference>
<comment type="catalytic activity">
    <reaction evidence="1">
        <text>S-ubiquitinyl-[E2 ubiquitin-conjugating enzyme]-L-cysteine + [acceptor protein]-L-lysine = [E2 ubiquitin-conjugating enzyme]-L-cysteine + N(6)-ubiquitinyl-[acceptor protein]-L-lysine.</text>
        <dbReference type="EC" id="2.3.2.27"/>
    </reaction>
</comment>
<comment type="pathway">
    <text evidence="3">Protein modification; protein ubiquitination.</text>
</comment>
<protein>
    <recommendedName>
        <fullName evidence="5">RING-type E3 ubiquitin transferase</fullName>
        <ecNumber evidence="5">2.3.2.27</ecNumber>
    </recommendedName>
</protein>
<dbReference type="PRINTS" id="PR01406">
    <property type="entry name" value="BBOXZNFINGER"/>
</dbReference>
<reference evidence="17" key="1">
    <citation type="submission" date="2011-12" db="EMBL/GenBank/DDBJ databases">
        <title>The Draft Genome of Lepisosteus oculatus.</title>
        <authorList>
            <consortium name="The Broad Institute Genome Assembly &amp; Analysis Group"/>
            <consortium name="Computational R&amp;D Group"/>
            <consortium name="and Sequencing Platform"/>
            <person name="Di Palma F."/>
            <person name="Alfoldi J."/>
            <person name="Johnson J."/>
            <person name="Berlin A."/>
            <person name="Gnerre S."/>
            <person name="Jaffe D."/>
            <person name="MacCallum I."/>
            <person name="Young S."/>
            <person name="Walker B.J."/>
            <person name="Lander E.S."/>
            <person name="Lindblad-Toh K."/>
        </authorList>
    </citation>
    <scope>NUCLEOTIDE SEQUENCE [LARGE SCALE GENOMIC DNA]</scope>
</reference>
<feature type="domain" description="B box-type" evidence="15">
    <location>
        <begin position="83"/>
        <end position="124"/>
    </location>
</feature>
<dbReference type="PROSITE" id="PS00518">
    <property type="entry name" value="ZF_RING_1"/>
    <property type="match status" value="1"/>
</dbReference>
<dbReference type="InterPro" id="IPR013083">
    <property type="entry name" value="Znf_RING/FYVE/PHD"/>
</dbReference>
<evidence type="ECO:0000256" key="2">
    <source>
        <dbReference type="ARBA" id="ARBA00004496"/>
    </source>
</evidence>
<dbReference type="PANTHER" id="PTHR24103">
    <property type="entry name" value="E3 UBIQUITIN-PROTEIN LIGASE TRIM"/>
    <property type="match status" value="1"/>
</dbReference>
<dbReference type="SMART" id="SM00336">
    <property type="entry name" value="BBOX"/>
    <property type="match status" value="1"/>
</dbReference>
<dbReference type="InterPro" id="IPR017907">
    <property type="entry name" value="Znf_RING_CS"/>
</dbReference>
<dbReference type="PROSITE" id="PS50119">
    <property type="entry name" value="ZF_BBOX"/>
    <property type="match status" value="1"/>
</dbReference>
<evidence type="ECO:0000256" key="4">
    <source>
        <dbReference type="ARBA" id="ARBA00008518"/>
    </source>
</evidence>
<keyword evidence="9 13" id="KW-0863">Zinc-finger</keyword>
<evidence type="ECO:0000256" key="8">
    <source>
        <dbReference type="ARBA" id="ARBA00022723"/>
    </source>
</evidence>
<dbReference type="SMART" id="SM00184">
    <property type="entry name" value="RING"/>
    <property type="match status" value="1"/>
</dbReference>
<dbReference type="InterPro" id="IPR020457">
    <property type="entry name" value="Znf_B-box_chordata"/>
</dbReference>
<comment type="similarity">
    <text evidence="4">Belongs to the TRIM/RBCC family.</text>
</comment>
<organism evidence="16 17">
    <name type="scientific">Lepisosteus oculatus</name>
    <name type="common">Spotted gar</name>
    <dbReference type="NCBI Taxonomy" id="7918"/>
    <lineage>
        <taxon>Eukaryota</taxon>
        <taxon>Metazoa</taxon>
        <taxon>Chordata</taxon>
        <taxon>Craniata</taxon>
        <taxon>Vertebrata</taxon>
        <taxon>Euteleostomi</taxon>
        <taxon>Actinopterygii</taxon>
        <taxon>Neopterygii</taxon>
        <taxon>Holostei</taxon>
        <taxon>Semionotiformes</taxon>
        <taxon>Lepisosteidae</taxon>
        <taxon>Lepisosteus</taxon>
    </lineage>
</organism>
<dbReference type="eggNOG" id="KOG2177">
    <property type="taxonomic scope" value="Eukaryota"/>
</dbReference>
<evidence type="ECO:0000313" key="17">
    <source>
        <dbReference type="Proteomes" id="UP000018468"/>
    </source>
</evidence>
<evidence type="ECO:0000256" key="6">
    <source>
        <dbReference type="ARBA" id="ARBA00022490"/>
    </source>
</evidence>
<dbReference type="SUPFAM" id="SSF57845">
    <property type="entry name" value="B-box zinc-binding domain"/>
    <property type="match status" value="1"/>
</dbReference>
<evidence type="ECO:0000259" key="14">
    <source>
        <dbReference type="PROSITE" id="PS50089"/>
    </source>
</evidence>
<dbReference type="InterPro" id="IPR000315">
    <property type="entry name" value="Znf_B-box"/>
</dbReference>
<dbReference type="Pfam" id="PF00643">
    <property type="entry name" value="zf-B_box"/>
    <property type="match status" value="1"/>
</dbReference>
<dbReference type="EC" id="2.3.2.27" evidence="5"/>
<dbReference type="CDD" id="cd19800">
    <property type="entry name" value="Bbox2_xNF7-like"/>
    <property type="match status" value="1"/>
</dbReference>
<keyword evidence="10" id="KW-0833">Ubl conjugation pathway</keyword>
<sequence length="146" mass="16606">MAQSKLTSELQCPVCLGLFADPVTLPCGHNVCRGCLESYLATARETHLCPECRAPIPRRDFRTNWALRNMADRARQEEEKRDREPPRCPEHGEKLRLFCETDGTLICLVCRDSRSHRGHGFKPVQEAAQEFRESLLAAQKAVKEDV</sequence>
<evidence type="ECO:0000256" key="10">
    <source>
        <dbReference type="ARBA" id="ARBA00022786"/>
    </source>
</evidence>
<evidence type="ECO:0000256" key="5">
    <source>
        <dbReference type="ARBA" id="ARBA00012483"/>
    </source>
</evidence>
<dbReference type="SUPFAM" id="SSF57850">
    <property type="entry name" value="RING/U-box"/>
    <property type="match status" value="1"/>
</dbReference>
<dbReference type="OMA" id="MCETIIC"/>
<accession>W5LW03</accession>
<evidence type="ECO:0000256" key="9">
    <source>
        <dbReference type="ARBA" id="ARBA00022771"/>
    </source>
</evidence>